<feature type="chain" id="PRO_5005573388" evidence="2">
    <location>
        <begin position="21"/>
        <end position="391"/>
    </location>
</feature>
<name>A0A0L7LN91_OPEBR</name>
<feature type="non-terminal residue" evidence="3">
    <location>
        <position position="1"/>
    </location>
</feature>
<organism evidence="3 4">
    <name type="scientific">Operophtera brumata</name>
    <name type="common">Winter moth</name>
    <name type="synonym">Phalaena brumata</name>
    <dbReference type="NCBI Taxonomy" id="104452"/>
    <lineage>
        <taxon>Eukaryota</taxon>
        <taxon>Metazoa</taxon>
        <taxon>Ecdysozoa</taxon>
        <taxon>Arthropoda</taxon>
        <taxon>Hexapoda</taxon>
        <taxon>Insecta</taxon>
        <taxon>Pterygota</taxon>
        <taxon>Neoptera</taxon>
        <taxon>Endopterygota</taxon>
        <taxon>Lepidoptera</taxon>
        <taxon>Glossata</taxon>
        <taxon>Ditrysia</taxon>
        <taxon>Geometroidea</taxon>
        <taxon>Geometridae</taxon>
        <taxon>Larentiinae</taxon>
        <taxon>Operophtera</taxon>
    </lineage>
</organism>
<feature type="compositionally biased region" description="Gly residues" evidence="1">
    <location>
        <begin position="260"/>
        <end position="271"/>
    </location>
</feature>
<feature type="compositionally biased region" description="Low complexity" evidence="1">
    <location>
        <begin position="229"/>
        <end position="244"/>
    </location>
</feature>
<proteinExistence type="predicted"/>
<dbReference type="EMBL" id="JTDY01000515">
    <property type="protein sequence ID" value="KOB76824.1"/>
    <property type="molecule type" value="Genomic_DNA"/>
</dbReference>
<reference evidence="3 4" key="1">
    <citation type="journal article" date="2015" name="Genome Biol. Evol.">
        <title>The genome of winter moth (Operophtera brumata) provides a genomic perspective on sexual dimorphism and phenology.</title>
        <authorList>
            <person name="Derks M.F."/>
            <person name="Smit S."/>
            <person name="Salis L."/>
            <person name="Schijlen E."/>
            <person name="Bossers A."/>
            <person name="Mateman C."/>
            <person name="Pijl A.S."/>
            <person name="de Ridder D."/>
            <person name="Groenen M.A."/>
            <person name="Visser M.E."/>
            <person name="Megens H.J."/>
        </authorList>
    </citation>
    <scope>NUCLEOTIDE SEQUENCE [LARGE SCALE GENOMIC DNA]</scope>
    <source>
        <strain evidence="3">WM2013NL</strain>
        <tissue evidence="3">Head and thorax</tissue>
    </source>
</reference>
<accession>A0A0L7LN91</accession>
<dbReference type="Proteomes" id="UP000037510">
    <property type="component" value="Unassembled WGS sequence"/>
</dbReference>
<keyword evidence="2" id="KW-0732">Signal</keyword>
<evidence type="ECO:0000256" key="2">
    <source>
        <dbReference type="SAM" id="SignalP"/>
    </source>
</evidence>
<evidence type="ECO:0000256" key="1">
    <source>
        <dbReference type="SAM" id="MobiDB-lite"/>
    </source>
</evidence>
<sequence>MKPLFSIVVTILVLAAKAHPENIEEVKELPQSNEPVVEAEESEPAARIERCTTCTGAKLNLKSHKDVLAALTQLPPGAEVHTQQSFEGCSSDKGCAGLKVKDGQVFERFGNLDAFRQAAAQDTANEFTFHPAGTLGNNLAGGEGGPFWWMNQNSPFKNAGAGGNFEKFSKSSSSSFSTTGNGANGGGANFDIAGNPFLNGDFSKISGGFTSGGAGFTGAGASGAEQKPSTYQSSSFESSSFSTSNKDQLDLSKNPFLAGGQFGQGQSGFGQQGQNFNGQAFGSSSTNKFSSSGSGYTGSSPSPFSASTPGSNINQIQNTQKASEFDFTQQQQTQQNIDEAFQHTGNVNAHEHSGGELQQTCAGQGYVCVNKAQCNNGVVNSNGGNLLQANT</sequence>
<protein>
    <submittedName>
        <fullName evidence="3">Putative cold-induced protein</fullName>
    </submittedName>
</protein>
<keyword evidence="4" id="KW-1185">Reference proteome</keyword>
<evidence type="ECO:0000313" key="4">
    <source>
        <dbReference type="Proteomes" id="UP000037510"/>
    </source>
</evidence>
<dbReference type="AlphaFoldDB" id="A0A0L7LN91"/>
<evidence type="ECO:0000313" key="3">
    <source>
        <dbReference type="EMBL" id="KOB76824.1"/>
    </source>
</evidence>
<feature type="compositionally biased region" description="Low complexity" evidence="1">
    <location>
        <begin position="272"/>
        <end position="305"/>
    </location>
</feature>
<feature type="region of interest" description="Disordered" evidence="1">
    <location>
        <begin position="219"/>
        <end position="314"/>
    </location>
</feature>
<feature type="signal peptide" evidence="2">
    <location>
        <begin position="1"/>
        <end position="20"/>
    </location>
</feature>
<feature type="non-terminal residue" evidence="3">
    <location>
        <position position="391"/>
    </location>
</feature>
<gene>
    <name evidence="3" type="ORF">OBRU01_05094</name>
</gene>
<comment type="caution">
    <text evidence="3">The sequence shown here is derived from an EMBL/GenBank/DDBJ whole genome shotgun (WGS) entry which is preliminary data.</text>
</comment>